<evidence type="ECO:0000313" key="4">
    <source>
        <dbReference type="Proteomes" id="UP000829720"/>
    </source>
</evidence>
<dbReference type="EMBL" id="JAERUA010000008">
    <property type="protein sequence ID" value="KAI1896574.1"/>
    <property type="molecule type" value="Genomic_DNA"/>
</dbReference>
<organism evidence="3 4">
    <name type="scientific">Albula goreensis</name>
    <dbReference type="NCBI Taxonomy" id="1534307"/>
    <lineage>
        <taxon>Eukaryota</taxon>
        <taxon>Metazoa</taxon>
        <taxon>Chordata</taxon>
        <taxon>Craniata</taxon>
        <taxon>Vertebrata</taxon>
        <taxon>Euteleostomi</taxon>
        <taxon>Actinopterygii</taxon>
        <taxon>Neopterygii</taxon>
        <taxon>Teleostei</taxon>
        <taxon>Albuliformes</taxon>
        <taxon>Albulidae</taxon>
        <taxon>Albula</taxon>
    </lineage>
</organism>
<evidence type="ECO:0000256" key="1">
    <source>
        <dbReference type="SAM" id="SignalP"/>
    </source>
</evidence>
<feature type="chain" id="PRO_5035852676" description="Snake toxin/toxin-like domain-containing protein" evidence="1">
    <location>
        <begin position="21"/>
        <end position="91"/>
    </location>
</feature>
<sequence length="91" mass="10104">MGSFTLTLSVLVISCYVAQALKCYHCPFNTTCDPPEVMECGYLETWCIRIAIHSMNVGGTIQRCAKEAECSGEKHLPQLVEKHCCDTDLCN</sequence>
<evidence type="ECO:0000313" key="3">
    <source>
        <dbReference type="EMBL" id="KAI1896574.1"/>
    </source>
</evidence>
<comment type="caution">
    <text evidence="3">The sequence shown here is derived from an EMBL/GenBank/DDBJ whole genome shotgun (WGS) entry which is preliminary data.</text>
</comment>
<reference evidence="3" key="1">
    <citation type="submission" date="2021-01" db="EMBL/GenBank/DDBJ databases">
        <authorList>
            <person name="Zahm M."/>
            <person name="Roques C."/>
            <person name="Cabau C."/>
            <person name="Klopp C."/>
            <person name="Donnadieu C."/>
            <person name="Jouanno E."/>
            <person name="Lampietro C."/>
            <person name="Louis A."/>
            <person name="Herpin A."/>
            <person name="Echchiki A."/>
            <person name="Berthelot C."/>
            <person name="Parey E."/>
            <person name="Roest-Crollius H."/>
            <person name="Braasch I."/>
            <person name="Postlethwait J."/>
            <person name="Bobe J."/>
            <person name="Montfort J."/>
            <person name="Bouchez O."/>
            <person name="Begum T."/>
            <person name="Mejri S."/>
            <person name="Adams A."/>
            <person name="Chen W.-J."/>
            <person name="Guiguen Y."/>
        </authorList>
    </citation>
    <scope>NUCLEOTIDE SEQUENCE</scope>
    <source>
        <tissue evidence="3">Blood</tissue>
    </source>
</reference>
<proteinExistence type="predicted"/>
<keyword evidence="4" id="KW-1185">Reference proteome</keyword>
<dbReference type="SUPFAM" id="SSF57302">
    <property type="entry name" value="Snake toxin-like"/>
    <property type="match status" value="1"/>
</dbReference>
<feature type="domain" description="Snake toxin/toxin-like" evidence="2">
    <location>
        <begin position="21"/>
        <end position="91"/>
    </location>
</feature>
<dbReference type="CDD" id="cd00117">
    <property type="entry name" value="TFP"/>
    <property type="match status" value="1"/>
</dbReference>
<feature type="signal peptide" evidence="1">
    <location>
        <begin position="1"/>
        <end position="20"/>
    </location>
</feature>
<protein>
    <recommendedName>
        <fullName evidence="2">Snake toxin/toxin-like domain-containing protein</fullName>
    </recommendedName>
</protein>
<keyword evidence="1" id="KW-0732">Signal</keyword>
<dbReference type="InterPro" id="IPR045860">
    <property type="entry name" value="Snake_toxin-like_sf"/>
</dbReference>
<accession>A0A8T3DL47</accession>
<name>A0A8T3DL47_9TELE</name>
<gene>
    <name evidence="3" type="ORF">AGOR_G00096170</name>
</gene>
<evidence type="ECO:0000259" key="2">
    <source>
        <dbReference type="Pfam" id="PF00087"/>
    </source>
</evidence>
<dbReference type="InterPro" id="IPR035076">
    <property type="entry name" value="Toxin/TOLIP"/>
</dbReference>
<dbReference type="AlphaFoldDB" id="A0A8T3DL47"/>
<dbReference type="Gene3D" id="2.10.60.10">
    <property type="entry name" value="CD59"/>
    <property type="match status" value="1"/>
</dbReference>
<dbReference type="Pfam" id="PF00087">
    <property type="entry name" value="Toxin_TOLIP"/>
    <property type="match status" value="1"/>
</dbReference>
<dbReference type="Proteomes" id="UP000829720">
    <property type="component" value="Unassembled WGS sequence"/>
</dbReference>